<protein>
    <recommendedName>
        <fullName evidence="3">Acb2/Tad1 hairpin domain-containing protein</fullName>
    </recommendedName>
</protein>
<proteinExistence type="predicted"/>
<evidence type="ECO:0000256" key="2">
    <source>
        <dbReference type="SAM" id="MobiDB-lite"/>
    </source>
</evidence>
<accession>A0A7H4MII4</accession>
<organism evidence="4 5">
    <name type="scientific">Klebsiella variicola</name>
    <dbReference type="NCBI Taxonomy" id="244366"/>
    <lineage>
        <taxon>Bacteria</taxon>
        <taxon>Pseudomonadati</taxon>
        <taxon>Pseudomonadota</taxon>
        <taxon>Gammaproteobacteria</taxon>
        <taxon>Enterobacterales</taxon>
        <taxon>Enterobacteriaceae</taxon>
        <taxon>Klebsiella/Raoultella group</taxon>
        <taxon>Klebsiella</taxon>
        <taxon>Klebsiella pneumoniae complex</taxon>
    </lineage>
</organism>
<evidence type="ECO:0000259" key="3">
    <source>
        <dbReference type="Pfam" id="PF24729"/>
    </source>
</evidence>
<feature type="compositionally biased region" description="Basic and acidic residues" evidence="2">
    <location>
        <begin position="1"/>
        <end position="10"/>
    </location>
</feature>
<feature type="region of interest" description="Disordered" evidence="2">
    <location>
        <begin position="1"/>
        <end position="26"/>
    </location>
</feature>
<feature type="domain" description="Acb2/Tad1 hairpin" evidence="3">
    <location>
        <begin position="12"/>
        <end position="72"/>
    </location>
</feature>
<dbReference type="RefSeq" id="WP_117130953.1">
    <property type="nucleotide sequence ID" value="NZ_UJZJ01000007.1"/>
</dbReference>
<dbReference type="InterPro" id="IPR056098">
    <property type="entry name" value="Acb2/Tad1_hairpin"/>
</dbReference>
<dbReference type="Pfam" id="PF24729">
    <property type="entry name" value="Acb2_Tad1_hairpin"/>
    <property type="match status" value="1"/>
</dbReference>
<evidence type="ECO:0000313" key="4">
    <source>
        <dbReference type="EMBL" id="STS90134.1"/>
    </source>
</evidence>
<evidence type="ECO:0000256" key="1">
    <source>
        <dbReference type="ARBA" id="ARBA00022741"/>
    </source>
</evidence>
<dbReference type="AlphaFoldDB" id="A0A7H4MII4"/>
<dbReference type="EMBL" id="UGKR01000003">
    <property type="protein sequence ID" value="STS90134.1"/>
    <property type="molecule type" value="Genomic_DNA"/>
</dbReference>
<gene>
    <name evidence="4" type="ORF">NCTC9177_04026</name>
</gene>
<name>A0A7H4MII4_KLEVA</name>
<evidence type="ECO:0000313" key="5">
    <source>
        <dbReference type="Proteomes" id="UP000254545"/>
    </source>
</evidence>
<comment type="caution">
    <text evidence="4">The sequence shown here is derived from an EMBL/GenBank/DDBJ whole genome shotgun (WGS) entry which is preliminary data.</text>
</comment>
<sequence length="78" mass="8685">MSEAKPRDGSTVKGYRTLTEGDIEQMNRQKGVSKHFLNLLDTAKESDADTRWIGMAKTEMQKACMFACRAVAQPEDGC</sequence>
<keyword evidence="1" id="KW-0547">Nucleotide-binding</keyword>
<dbReference type="GO" id="GO:0000166">
    <property type="term" value="F:nucleotide binding"/>
    <property type="evidence" value="ECO:0007669"/>
    <property type="project" value="UniProtKB-KW"/>
</dbReference>
<dbReference type="Proteomes" id="UP000254545">
    <property type="component" value="Unassembled WGS sequence"/>
</dbReference>
<reference evidence="4 5" key="1">
    <citation type="submission" date="2018-06" db="EMBL/GenBank/DDBJ databases">
        <authorList>
            <consortium name="Pathogen Informatics"/>
            <person name="Doyle S."/>
        </authorList>
    </citation>
    <scope>NUCLEOTIDE SEQUENCE [LARGE SCALE GENOMIC DNA]</scope>
    <source>
        <strain evidence="4 5">NCTC9177</strain>
    </source>
</reference>